<comment type="caution">
    <text evidence="1">The sequence shown here is derived from an EMBL/GenBank/DDBJ whole genome shotgun (WGS) entry which is preliminary data.</text>
</comment>
<dbReference type="Proteomes" id="UP000091857">
    <property type="component" value="Chromosome 9"/>
</dbReference>
<accession>A0ACB7H6A0</accession>
<name>A0ACB7H6A0_MANES</name>
<dbReference type="EMBL" id="CM004395">
    <property type="protein sequence ID" value="KAG8647378.1"/>
    <property type="molecule type" value="Genomic_DNA"/>
</dbReference>
<sequence length="43" mass="4923">MSCFVTCVRPQGSKIDGMTEHVRCCINGMRKRLIIFNISRMCS</sequence>
<evidence type="ECO:0000313" key="2">
    <source>
        <dbReference type="Proteomes" id="UP000091857"/>
    </source>
</evidence>
<evidence type="ECO:0000313" key="1">
    <source>
        <dbReference type="EMBL" id="KAG8647378.1"/>
    </source>
</evidence>
<gene>
    <name evidence="1" type="ORF">MANES_09G076433v8</name>
</gene>
<protein>
    <submittedName>
        <fullName evidence="1">Uncharacterized protein</fullName>
    </submittedName>
</protein>
<reference evidence="2" key="1">
    <citation type="journal article" date="2016" name="Nat. Biotechnol.">
        <title>Sequencing wild and cultivated cassava and related species reveals extensive interspecific hybridization and genetic diversity.</title>
        <authorList>
            <person name="Bredeson J.V."/>
            <person name="Lyons J.B."/>
            <person name="Prochnik S.E."/>
            <person name="Wu G.A."/>
            <person name="Ha C.M."/>
            <person name="Edsinger-Gonzales E."/>
            <person name="Grimwood J."/>
            <person name="Schmutz J."/>
            <person name="Rabbi I.Y."/>
            <person name="Egesi C."/>
            <person name="Nauluvula P."/>
            <person name="Lebot V."/>
            <person name="Ndunguru J."/>
            <person name="Mkamilo G."/>
            <person name="Bart R.S."/>
            <person name="Setter T.L."/>
            <person name="Gleadow R.M."/>
            <person name="Kulakow P."/>
            <person name="Ferguson M.E."/>
            <person name="Rounsley S."/>
            <person name="Rokhsar D.S."/>
        </authorList>
    </citation>
    <scope>NUCLEOTIDE SEQUENCE [LARGE SCALE GENOMIC DNA]</scope>
    <source>
        <strain evidence="2">cv. AM560-2</strain>
    </source>
</reference>
<proteinExistence type="predicted"/>
<keyword evidence="2" id="KW-1185">Reference proteome</keyword>
<organism evidence="1 2">
    <name type="scientific">Manihot esculenta</name>
    <name type="common">Cassava</name>
    <name type="synonym">Jatropha manihot</name>
    <dbReference type="NCBI Taxonomy" id="3983"/>
    <lineage>
        <taxon>Eukaryota</taxon>
        <taxon>Viridiplantae</taxon>
        <taxon>Streptophyta</taxon>
        <taxon>Embryophyta</taxon>
        <taxon>Tracheophyta</taxon>
        <taxon>Spermatophyta</taxon>
        <taxon>Magnoliopsida</taxon>
        <taxon>eudicotyledons</taxon>
        <taxon>Gunneridae</taxon>
        <taxon>Pentapetalae</taxon>
        <taxon>rosids</taxon>
        <taxon>fabids</taxon>
        <taxon>Malpighiales</taxon>
        <taxon>Euphorbiaceae</taxon>
        <taxon>Crotonoideae</taxon>
        <taxon>Manihoteae</taxon>
        <taxon>Manihot</taxon>
    </lineage>
</organism>